<evidence type="ECO:0000313" key="2">
    <source>
        <dbReference type="EMBL" id="WNH48676.1"/>
    </source>
</evidence>
<proteinExistence type="predicted"/>
<dbReference type="CDD" id="cd14729">
    <property type="entry name" value="RtxA-like"/>
    <property type="match status" value="1"/>
</dbReference>
<protein>
    <submittedName>
        <fullName evidence="2">Membrane-targeted effector domain-containing toxin</fullName>
    </submittedName>
</protein>
<evidence type="ECO:0000256" key="1">
    <source>
        <dbReference type="SAM" id="MobiDB-lite"/>
    </source>
</evidence>
<organism evidence="2 3">
    <name type="scientific">Stenotrophomonas aracearum</name>
    <dbReference type="NCBI Taxonomy" id="3003272"/>
    <lineage>
        <taxon>Bacteria</taxon>
        <taxon>Pseudomonadati</taxon>
        <taxon>Pseudomonadota</taxon>
        <taxon>Gammaproteobacteria</taxon>
        <taxon>Lysobacterales</taxon>
        <taxon>Lysobacteraceae</taxon>
        <taxon>Stenotrophomonas</taxon>
    </lineage>
</organism>
<dbReference type="EMBL" id="CP115543">
    <property type="protein sequence ID" value="WNH48676.1"/>
    <property type="molecule type" value="Genomic_DNA"/>
</dbReference>
<gene>
    <name evidence="2" type="ORF">PDM28_18790</name>
</gene>
<keyword evidence="3" id="KW-1185">Reference proteome</keyword>
<dbReference type="RefSeq" id="WP_311183216.1">
    <property type="nucleotide sequence ID" value="NZ_CP115543.1"/>
</dbReference>
<accession>A0ABY9YDH9</accession>
<dbReference type="SUPFAM" id="SSF159501">
    <property type="entry name" value="EreA/ChaN-like"/>
    <property type="match status" value="1"/>
</dbReference>
<sequence length="406" mass="43939">MLDALSALKYRLISSLSPRAARRRPAATPRLLEVHNRPGAGATAHRPDTAPPRPPKPDPLQRFAVPSGHVQVLVPLMQKYRRLLDSQYAMPLQDRDERSAIESFFTTRAQLVDAALGAPAQALGVRRPWPDLAPPSSHARLLERLYQCSNGLVIGENHAAQGSKRLLIDHMDTLRKLGVTTLYLEHLQDDIHGDDLRQLHRTGTPSPALGRFLAAQDMGHNTHAASGATFGALVQAAADAGIRIVALDLMASYHLGGAQGATGLDSLELRIKVMNHVAAQRIAHDQRQQRGTAPMQRWVALVGDAHAGDFNDTIGLGERLGVPSLRVEDISPSFSHRVRVGCDPVRTVPGSLGRSDGTVQCDYLLQVPTCDGRARKSTPGPCSAGEALRQHDLHQARYAPATARTA</sequence>
<dbReference type="Proteomes" id="UP001305421">
    <property type="component" value="Chromosome"/>
</dbReference>
<feature type="compositionally biased region" description="Pro residues" evidence="1">
    <location>
        <begin position="49"/>
        <end position="58"/>
    </location>
</feature>
<reference evidence="2 3" key="1">
    <citation type="submission" date="2022-12" db="EMBL/GenBank/DDBJ databases">
        <title>Two new species, Stenotrophomonas aracearum and Stenotrophomonas oahuensis, isolated from Anthurium (Araceae family) in Hawaii.</title>
        <authorList>
            <person name="Chunag S.C."/>
            <person name="Dobhal S."/>
            <person name="Alvarez A."/>
            <person name="Arif M."/>
        </authorList>
    </citation>
    <scope>NUCLEOTIDE SEQUENCE [LARGE SCALE GENOMIC DNA]</scope>
    <source>
        <strain evidence="2 3">A5588</strain>
    </source>
</reference>
<dbReference type="Gene3D" id="3.40.50.11550">
    <property type="match status" value="1"/>
</dbReference>
<feature type="region of interest" description="Disordered" evidence="1">
    <location>
        <begin position="19"/>
        <end position="59"/>
    </location>
</feature>
<name>A0ABY9YDH9_9GAMM</name>
<evidence type="ECO:0000313" key="3">
    <source>
        <dbReference type="Proteomes" id="UP001305421"/>
    </source>
</evidence>